<sequence length="276" mass="31889">MNKILYFTIVALLSPCLAMDIQTEKCPKFILKKVDSKQKDRPSSKKVHFADNEKDDTWVGKGFNRIGHNIELTTIVTQNTLFHQDAVSYYPYKSESYYRMMDALQNLSFFTKLISLDPAVVKLTGLTTTQYVLSDCTLQTTLEEMNKHAKFFLHAHFWATNHLTAKGIEDAGTLEYLEELSKVHKLYLVTLALKPDLKGKPTESIFSIMALWNDMFNQALANLKALGLMHSTPYNRKDTFDNILKNEMRCLYTVNTIGTKRSTKQHRLHHFRKKCH</sequence>
<gene>
    <name evidence="1" type="ORF">ID47_06760</name>
</gene>
<evidence type="ECO:0000313" key="2">
    <source>
        <dbReference type="Proteomes" id="UP000028926"/>
    </source>
</evidence>
<proteinExistence type="predicted"/>
<reference evidence="1 2" key="1">
    <citation type="submission" date="2014-07" db="EMBL/GenBank/DDBJ databases">
        <title>Comparative genomic insights into amoeba endosymbionts belonging to the families of Holosporaceae and Candidatus Midichloriaceae within Rickettsiales.</title>
        <authorList>
            <person name="Wang Z."/>
            <person name="Wu M."/>
        </authorList>
    </citation>
    <scope>NUCLEOTIDE SEQUENCE [LARGE SCALE GENOMIC DNA]</scope>
    <source>
        <strain evidence="1">PRA3</strain>
    </source>
</reference>
<dbReference type="KEGG" id="paca:ID47_06760"/>
<dbReference type="RefSeq" id="WP_038464978.1">
    <property type="nucleotide sequence ID" value="NZ_CP008941.1"/>
</dbReference>
<protein>
    <submittedName>
        <fullName evidence="1">Uncharacterized protein</fullName>
    </submittedName>
</protein>
<accession>A0A077ATK6</accession>
<dbReference type="AlphaFoldDB" id="A0A077ATK6"/>
<organism evidence="1 2">
    <name type="scientific">Candidatus Odyssella acanthamoebae</name>
    <dbReference type="NCBI Taxonomy" id="91604"/>
    <lineage>
        <taxon>Bacteria</taxon>
        <taxon>Pseudomonadati</taxon>
        <taxon>Pseudomonadota</taxon>
        <taxon>Alphaproteobacteria</taxon>
        <taxon>Holosporales</taxon>
        <taxon>Candidatus Paracaedibacteraceae</taxon>
        <taxon>Candidatus Odyssella</taxon>
    </lineage>
</organism>
<dbReference type="HOGENOM" id="CLU_1007173_0_0_5"/>
<dbReference type="Proteomes" id="UP000028926">
    <property type="component" value="Chromosome"/>
</dbReference>
<dbReference type="EMBL" id="CP008941">
    <property type="protein sequence ID" value="AIK96507.1"/>
    <property type="molecule type" value="Genomic_DNA"/>
</dbReference>
<keyword evidence="2" id="KW-1185">Reference proteome</keyword>
<evidence type="ECO:0000313" key="1">
    <source>
        <dbReference type="EMBL" id="AIK96507.1"/>
    </source>
</evidence>
<name>A0A077ATK6_9PROT</name>
<dbReference type="STRING" id="91604.ID47_06760"/>